<proteinExistence type="predicted"/>
<dbReference type="RefSeq" id="WP_144076439.1">
    <property type="nucleotide sequence ID" value="NZ_CP076129.1"/>
</dbReference>
<keyword evidence="2" id="KW-1185">Reference proteome</keyword>
<protein>
    <recommendedName>
        <fullName evidence="3">Lipoprotein</fullName>
    </recommendedName>
</protein>
<name>A0ABX8H2B8_9BACT</name>
<evidence type="ECO:0008006" key="3">
    <source>
        <dbReference type="Google" id="ProtNLM"/>
    </source>
</evidence>
<accession>A0ABX8H2B8</accession>
<gene>
    <name evidence="1" type="ORF">KM029_19020</name>
</gene>
<evidence type="ECO:0000313" key="2">
    <source>
        <dbReference type="Proteomes" id="UP000682802"/>
    </source>
</evidence>
<dbReference type="EMBL" id="CP076129">
    <property type="protein sequence ID" value="QWG09773.1"/>
    <property type="molecule type" value="Genomic_DNA"/>
</dbReference>
<organism evidence="1 2">
    <name type="scientific">Flammeovirga kamogawensis</name>
    <dbReference type="NCBI Taxonomy" id="373891"/>
    <lineage>
        <taxon>Bacteria</taxon>
        <taxon>Pseudomonadati</taxon>
        <taxon>Bacteroidota</taxon>
        <taxon>Cytophagia</taxon>
        <taxon>Cytophagales</taxon>
        <taxon>Flammeovirgaceae</taxon>
        <taxon>Flammeovirga</taxon>
    </lineage>
</organism>
<evidence type="ECO:0000313" key="1">
    <source>
        <dbReference type="EMBL" id="QWG09773.1"/>
    </source>
</evidence>
<dbReference type="Proteomes" id="UP000682802">
    <property type="component" value="Chromosome 2"/>
</dbReference>
<reference evidence="1 2" key="1">
    <citation type="submission" date="2021-05" db="EMBL/GenBank/DDBJ databases">
        <title>Comparative genomic studies on the polysaccharide-degrading batcterial strains of the Flammeovirga genus.</title>
        <authorList>
            <person name="Zewei F."/>
            <person name="Zheng Z."/>
            <person name="Yu L."/>
            <person name="Ruyue G."/>
            <person name="Yanhong M."/>
            <person name="Yuanyuan C."/>
            <person name="Jingyan G."/>
            <person name="Wenjun H."/>
        </authorList>
    </citation>
    <scope>NUCLEOTIDE SEQUENCE [LARGE SCALE GENOMIC DNA]</scope>
    <source>
        <strain evidence="1 2">YS10</strain>
    </source>
</reference>
<sequence>MKKVAYIFIALFCLVSCEQVDSKKETNLVLNNGDKWVVDAGMNSSIKKAEELLHTFNQSQIKNYKKLASDLEEQNNILIKSCTMSGKSHDMLHHWLLPNIKLIKQLSEANNLEREEEIVKELNTSYDTFNNYFN</sequence>